<dbReference type="AlphaFoldDB" id="A0A132N3M1"/>
<evidence type="ECO:0000313" key="3">
    <source>
        <dbReference type="EMBL" id="KWX04683.1"/>
    </source>
</evidence>
<organism evidence="3 6">
    <name type="scientific">Carbonactinospora thermoautotrophica</name>
    <dbReference type="NCBI Taxonomy" id="1469144"/>
    <lineage>
        <taxon>Bacteria</taxon>
        <taxon>Bacillati</taxon>
        <taxon>Actinomycetota</taxon>
        <taxon>Actinomycetes</taxon>
        <taxon>Kitasatosporales</taxon>
        <taxon>Carbonactinosporaceae</taxon>
        <taxon>Carbonactinospora</taxon>
    </lineage>
</organism>
<dbReference type="RefSeq" id="WP_066887008.1">
    <property type="nucleotide sequence ID" value="NZ_JYIJ01000014.1"/>
</dbReference>
<dbReference type="EMBL" id="JYIK01001084">
    <property type="protein sequence ID" value="KWX06880.1"/>
    <property type="molecule type" value="Genomic_DNA"/>
</dbReference>
<protein>
    <submittedName>
        <fullName evidence="3">Methane monooxygenase</fullName>
    </submittedName>
</protein>
<dbReference type="InterPro" id="IPR023349">
    <property type="entry name" value="NH3_CH4_mOase_C_sf"/>
</dbReference>
<keyword evidence="3" id="KW-0503">Monooxygenase</keyword>
<dbReference type="PATRIC" id="fig|1469144.8.peg.4118"/>
<sequence length="278" mass="31570">MAQTVSSPPRLRERDQGPAHRPGRGPTDWLGGWRTMFVACGLLLASFLALRVYQQFYAWYNEAGLNAASPDFKKYWFSLFVILVLLAGAISVAWWGWLVITGRKLIDKPVSRNEEVRRIAVFWGLVAATSLTLYFMASFFPNQDGVWHQTLVRDTALTPSHIVMFFWAFPLGITMTVGTYLYGRYRLPAVYGPEKGFPWSFFFLIAASITEMMQVAMNEWGHSLWITEEIFAAPFHWPFVTYGWLASGIFALWAETAGRLLQLEEQEAEKATVEASAA</sequence>
<reference evidence="3 6" key="2">
    <citation type="submission" date="2015-02" db="EMBL/GenBank/DDBJ databases">
        <title>Physiological reanalysis, assessment of diazotrophy, and genome sequences of multiple isolates of Streptomyces thermoautotrophicus.</title>
        <authorList>
            <person name="MacKellar D.C."/>
            <person name="Lieber L."/>
            <person name="Norman J."/>
            <person name="Bolger A."/>
            <person name="Tobin C."/>
            <person name="Murray J.W."/>
            <person name="Prell J."/>
        </authorList>
    </citation>
    <scope>NUCLEOTIDE SEQUENCE [LARGE SCALE GENOMIC DNA]</scope>
    <source>
        <strain evidence="3 6">UBT1</strain>
    </source>
</reference>
<dbReference type="GO" id="GO:0004497">
    <property type="term" value="F:monooxygenase activity"/>
    <property type="evidence" value="ECO:0007669"/>
    <property type="project" value="UniProtKB-KW"/>
</dbReference>
<keyword evidence="2" id="KW-0472">Membrane</keyword>
<dbReference type="InterPro" id="IPR006980">
    <property type="entry name" value="NH3_CH4_mOase_C"/>
</dbReference>
<dbReference type="OrthoDB" id="184526at2"/>
<dbReference type="CDD" id="cd19412">
    <property type="entry name" value="pMMO-AMO_C"/>
    <property type="match status" value="1"/>
</dbReference>
<evidence type="ECO:0000313" key="6">
    <source>
        <dbReference type="Proteomes" id="UP000070659"/>
    </source>
</evidence>
<dbReference type="Proteomes" id="UP000070598">
    <property type="component" value="Unassembled WGS sequence"/>
</dbReference>
<feature type="transmembrane region" description="Helical" evidence="2">
    <location>
        <begin position="76"/>
        <end position="100"/>
    </location>
</feature>
<keyword evidence="2" id="KW-0812">Transmembrane</keyword>
<comment type="caution">
    <text evidence="3">The sequence shown here is derived from an EMBL/GenBank/DDBJ whole genome shotgun (WGS) entry which is preliminary data.</text>
</comment>
<feature type="transmembrane region" description="Helical" evidence="2">
    <location>
        <begin position="120"/>
        <end position="140"/>
    </location>
</feature>
<evidence type="ECO:0000313" key="4">
    <source>
        <dbReference type="EMBL" id="KWX06880.1"/>
    </source>
</evidence>
<evidence type="ECO:0000256" key="2">
    <source>
        <dbReference type="SAM" id="Phobius"/>
    </source>
</evidence>
<keyword evidence="3" id="KW-0560">Oxidoreductase</keyword>
<name>A0A132N3M1_9ACTN</name>
<reference evidence="5" key="1">
    <citation type="submission" date="2015-02" db="EMBL/GenBank/DDBJ databases">
        <title>Physiological reanalysis, assessment of diazotrophy, and genome sequences of multiple isolates of Streptomyces thermoautotrophicus.</title>
        <authorList>
            <person name="MacKellar D.C."/>
            <person name="Lieber L."/>
            <person name="Norman J."/>
            <person name="Bolger A."/>
            <person name="Tobin C."/>
            <person name="Murray J.W."/>
            <person name="Friesen M."/>
            <person name="Prell J."/>
        </authorList>
    </citation>
    <scope>NUCLEOTIDE SEQUENCE [LARGE SCALE GENOMIC DNA]</scope>
    <source>
        <strain evidence="5">UBT1</strain>
    </source>
</reference>
<feature type="transmembrane region" description="Helical" evidence="2">
    <location>
        <begin position="197"/>
        <end position="215"/>
    </location>
</feature>
<dbReference type="Proteomes" id="UP000070659">
    <property type="component" value="Unassembled WGS sequence"/>
</dbReference>
<feature type="region of interest" description="Disordered" evidence="1">
    <location>
        <begin position="1"/>
        <end position="26"/>
    </location>
</feature>
<feature type="transmembrane region" description="Helical" evidence="2">
    <location>
        <begin position="235"/>
        <end position="254"/>
    </location>
</feature>
<dbReference type="Gene3D" id="1.20.1050.50">
    <property type="entry name" value="Particulate methane monooxygenase subunit c2. Chain: C"/>
    <property type="match status" value="1"/>
</dbReference>
<evidence type="ECO:0000313" key="5">
    <source>
        <dbReference type="Proteomes" id="UP000070598"/>
    </source>
</evidence>
<feature type="transmembrane region" description="Helical" evidence="2">
    <location>
        <begin position="36"/>
        <end position="56"/>
    </location>
</feature>
<dbReference type="EMBL" id="JYIJ01000014">
    <property type="protein sequence ID" value="KWX04683.1"/>
    <property type="molecule type" value="Genomic_DNA"/>
</dbReference>
<accession>A0A132N3M1</accession>
<feature type="transmembrane region" description="Helical" evidence="2">
    <location>
        <begin position="160"/>
        <end position="185"/>
    </location>
</feature>
<evidence type="ECO:0000256" key="1">
    <source>
        <dbReference type="SAM" id="MobiDB-lite"/>
    </source>
</evidence>
<proteinExistence type="predicted"/>
<dbReference type="Pfam" id="PF04896">
    <property type="entry name" value="AmoC"/>
    <property type="match status" value="1"/>
</dbReference>
<keyword evidence="2" id="KW-1133">Transmembrane helix</keyword>
<gene>
    <name evidence="3" type="ORF">TH66_05580</name>
    <name evidence="4" type="ORF">TR74_20615</name>
</gene>